<dbReference type="Pfam" id="PF02322">
    <property type="entry name" value="Cyt_bd_oxida_II"/>
    <property type="match status" value="1"/>
</dbReference>
<dbReference type="GO" id="GO:0019646">
    <property type="term" value="P:aerobic electron transport chain"/>
    <property type="evidence" value="ECO:0007669"/>
    <property type="project" value="TreeGrafter"/>
</dbReference>
<reference evidence="13 14" key="1">
    <citation type="submission" date="2012-06" db="EMBL/GenBank/DDBJ databases">
        <title>Draft Genome Sequence of Lactobacillus hominis Strain CRBIP 24.179T, isolated from human intestine.</title>
        <authorList>
            <person name="Cousin S."/>
            <person name="Ma L."/>
            <person name="Bizet C."/>
            <person name="Loux V."/>
            <person name="Bouchier C."/>
            <person name="Clermont D."/>
            <person name="Creno S."/>
        </authorList>
    </citation>
    <scope>NUCLEOTIDE SEQUENCE [LARGE SCALE GENOMIC DNA]</scope>
    <source>
        <strain evidence="14">CRBIP 24.179T</strain>
    </source>
</reference>
<comment type="similarity">
    <text evidence="2">Belongs to the cytochrome ubiquinol oxidase subunit 2 family.</text>
</comment>
<dbReference type="GeneID" id="82847647"/>
<dbReference type="EC" id="1.10.3.-" evidence="13"/>
<evidence type="ECO:0000256" key="4">
    <source>
        <dbReference type="ARBA" id="ARBA00022475"/>
    </source>
</evidence>
<dbReference type="GO" id="GO:0070069">
    <property type="term" value="C:cytochrome complex"/>
    <property type="evidence" value="ECO:0007669"/>
    <property type="project" value="TreeGrafter"/>
</dbReference>
<dbReference type="AlphaFoldDB" id="I7KHV7"/>
<dbReference type="PANTHER" id="PTHR43141:SF5">
    <property type="entry name" value="CYTOCHROME BD-I UBIQUINOL OXIDASE SUBUNIT 2"/>
    <property type="match status" value="1"/>
</dbReference>
<feature type="transmembrane region" description="Helical" evidence="12">
    <location>
        <begin position="163"/>
        <end position="185"/>
    </location>
</feature>
<feature type="transmembrane region" description="Helical" evidence="12">
    <location>
        <begin position="87"/>
        <end position="107"/>
    </location>
</feature>
<sequence>MIDGIQPLQLLWFGLIGLLFVIFYFLEGFDYGVGMATHILARNDNERRLMIQTIGPHWDGNEVWLITAGGAMFASFASWYASLFSGYYILLFFTLFALIIRGVSFEFSAHADTVKGFRFWVWALFFGSLFAPFLLTMMFGSLIQGVPMDAAGNMSLGFWNIVNWLSIVAGVAGVLLCLIHGLNFLRLRIDDPDLSRRAQDLNNKLYIIAYAGEVVFALLVIFQTDFFQKRPISSIVITLAIVVFTVLSQIFNKTNHQAWAFITSGLTLGSVVVLLFNGLFPRVLIAQNPANSLLIKNAANGQLTLQVMTIVLIICLPIALAYIIWSYVVFRHRLKVQVEK</sequence>
<feature type="transmembrane region" description="Helical" evidence="12">
    <location>
        <begin position="258"/>
        <end position="285"/>
    </location>
</feature>
<gene>
    <name evidence="13" type="ORF">BN55_04910</name>
</gene>
<keyword evidence="11 12" id="KW-0472">Membrane</keyword>
<dbReference type="GO" id="GO:0016682">
    <property type="term" value="F:oxidoreductase activity, acting on diphenols and related substances as donors, oxygen as acceptor"/>
    <property type="evidence" value="ECO:0007669"/>
    <property type="project" value="TreeGrafter"/>
</dbReference>
<proteinExistence type="inferred from homology"/>
<dbReference type="GO" id="GO:0009055">
    <property type="term" value="F:electron transfer activity"/>
    <property type="evidence" value="ECO:0007669"/>
    <property type="project" value="TreeGrafter"/>
</dbReference>
<dbReference type="PATRIC" id="fig|1423758.3.peg.1832"/>
<evidence type="ECO:0000256" key="6">
    <source>
        <dbReference type="ARBA" id="ARBA00022692"/>
    </source>
</evidence>
<evidence type="ECO:0000256" key="7">
    <source>
        <dbReference type="ARBA" id="ARBA00022723"/>
    </source>
</evidence>
<dbReference type="PANTHER" id="PTHR43141">
    <property type="entry name" value="CYTOCHROME BD2 SUBUNIT II"/>
    <property type="match status" value="1"/>
</dbReference>
<name>I7KHV7_9LACO</name>
<evidence type="ECO:0000256" key="9">
    <source>
        <dbReference type="ARBA" id="ARBA00022989"/>
    </source>
</evidence>
<evidence type="ECO:0000256" key="1">
    <source>
        <dbReference type="ARBA" id="ARBA00004651"/>
    </source>
</evidence>
<comment type="caution">
    <text evidence="13">The sequence shown here is derived from an EMBL/GenBank/DDBJ whole genome shotgun (WGS) entry which is preliminary data.</text>
</comment>
<evidence type="ECO:0000313" key="14">
    <source>
        <dbReference type="Proteomes" id="UP000009320"/>
    </source>
</evidence>
<protein>
    <submittedName>
        <fullName evidence="13">Cytochrome d ubiquinol oxidase, subunit II</fullName>
        <ecNumber evidence="13">1.10.3.-</ecNumber>
    </submittedName>
</protein>
<feature type="transmembrane region" description="Helical" evidence="12">
    <location>
        <begin position="119"/>
        <end position="143"/>
    </location>
</feature>
<evidence type="ECO:0000256" key="2">
    <source>
        <dbReference type="ARBA" id="ARBA00007543"/>
    </source>
</evidence>
<organism evidence="13 14">
    <name type="scientific">Lactobacillus hominis DSM 23910 = CRBIP 24.179</name>
    <dbReference type="NCBI Taxonomy" id="1423758"/>
    <lineage>
        <taxon>Bacteria</taxon>
        <taxon>Bacillati</taxon>
        <taxon>Bacillota</taxon>
        <taxon>Bacilli</taxon>
        <taxon>Lactobacillales</taxon>
        <taxon>Lactobacillaceae</taxon>
        <taxon>Lactobacillus</taxon>
    </lineage>
</organism>
<dbReference type="InterPro" id="IPR003317">
    <property type="entry name" value="Cyt-d_oxidase_su2"/>
</dbReference>
<dbReference type="OrthoDB" id="9776710at2"/>
<dbReference type="STRING" id="1423758.FC41_GL001797"/>
<keyword evidence="3" id="KW-0813">Transport</keyword>
<evidence type="ECO:0000256" key="8">
    <source>
        <dbReference type="ARBA" id="ARBA00022982"/>
    </source>
</evidence>
<evidence type="ECO:0000256" key="12">
    <source>
        <dbReference type="SAM" id="Phobius"/>
    </source>
</evidence>
<feature type="transmembrane region" description="Helical" evidence="12">
    <location>
        <begin position="305"/>
        <end position="330"/>
    </location>
</feature>
<dbReference type="eggNOG" id="COG1294">
    <property type="taxonomic scope" value="Bacteria"/>
</dbReference>
<evidence type="ECO:0000256" key="11">
    <source>
        <dbReference type="ARBA" id="ARBA00023136"/>
    </source>
</evidence>
<evidence type="ECO:0000256" key="5">
    <source>
        <dbReference type="ARBA" id="ARBA00022617"/>
    </source>
</evidence>
<accession>I7KHV7</accession>
<dbReference type="GO" id="GO:0005886">
    <property type="term" value="C:plasma membrane"/>
    <property type="evidence" value="ECO:0007669"/>
    <property type="project" value="UniProtKB-SubCell"/>
</dbReference>
<keyword evidence="7" id="KW-0479">Metal-binding</keyword>
<evidence type="ECO:0000313" key="13">
    <source>
        <dbReference type="EMBL" id="CCI82440.1"/>
    </source>
</evidence>
<dbReference type="GO" id="GO:0046872">
    <property type="term" value="F:metal ion binding"/>
    <property type="evidence" value="ECO:0007669"/>
    <property type="project" value="UniProtKB-KW"/>
</dbReference>
<comment type="subcellular location">
    <subcellularLocation>
        <location evidence="1">Cell membrane</location>
        <topology evidence="1">Multi-pass membrane protein</topology>
    </subcellularLocation>
</comment>
<keyword evidence="13" id="KW-0560">Oxidoreductase</keyword>
<dbReference type="EMBL" id="CAKE01000022">
    <property type="protein sequence ID" value="CCI82440.1"/>
    <property type="molecule type" value="Genomic_DNA"/>
</dbReference>
<dbReference type="Proteomes" id="UP000009320">
    <property type="component" value="Unassembled WGS sequence"/>
</dbReference>
<keyword evidence="5" id="KW-0349">Heme</keyword>
<feature type="transmembrane region" description="Helical" evidence="12">
    <location>
        <begin position="205"/>
        <end position="226"/>
    </location>
</feature>
<keyword evidence="4" id="KW-1003">Cell membrane</keyword>
<keyword evidence="14" id="KW-1185">Reference proteome</keyword>
<dbReference type="PIRSF" id="PIRSF000267">
    <property type="entry name" value="Cyt_oxidse_sub2"/>
    <property type="match status" value="1"/>
</dbReference>
<evidence type="ECO:0000256" key="3">
    <source>
        <dbReference type="ARBA" id="ARBA00022448"/>
    </source>
</evidence>
<feature type="transmembrane region" description="Helical" evidence="12">
    <location>
        <begin position="232"/>
        <end position="251"/>
    </location>
</feature>
<dbReference type="NCBIfam" id="TIGR00203">
    <property type="entry name" value="cydB"/>
    <property type="match status" value="1"/>
</dbReference>
<keyword evidence="8" id="KW-0249">Electron transport</keyword>
<keyword evidence="9 12" id="KW-1133">Transmembrane helix</keyword>
<evidence type="ECO:0000256" key="10">
    <source>
        <dbReference type="ARBA" id="ARBA00023004"/>
    </source>
</evidence>
<dbReference type="RefSeq" id="WP_008471523.1">
    <property type="nucleotide sequence ID" value="NZ_AYZP01000008.1"/>
</dbReference>
<keyword evidence="10" id="KW-0408">Iron</keyword>
<keyword evidence="6 12" id="KW-0812">Transmembrane</keyword>
<feature type="transmembrane region" description="Helical" evidence="12">
    <location>
        <begin position="12"/>
        <end position="41"/>
    </location>
</feature>